<dbReference type="InterPro" id="IPR003439">
    <property type="entry name" value="ABC_transporter-like_ATP-bd"/>
</dbReference>
<evidence type="ECO:0000256" key="2">
    <source>
        <dbReference type="ARBA" id="ARBA00022741"/>
    </source>
</evidence>
<evidence type="ECO:0000313" key="5">
    <source>
        <dbReference type="EMBL" id="MDQ0226415.1"/>
    </source>
</evidence>
<keyword evidence="2" id="KW-0547">Nucleotide-binding</keyword>
<evidence type="ECO:0000256" key="3">
    <source>
        <dbReference type="ARBA" id="ARBA00022840"/>
    </source>
</evidence>
<feature type="domain" description="ABC transporter" evidence="4">
    <location>
        <begin position="6"/>
        <end position="238"/>
    </location>
</feature>
<dbReference type="Gene3D" id="3.40.50.300">
    <property type="entry name" value="P-loop containing nucleotide triphosphate hydrolases"/>
    <property type="match status" value="1"/>
</dbReference>
<keyword evidence="1" id="KW-0813">Transport</keyword>
<dbReference type="InterPro" id="IPR027417">
    <property type="entry name" value="P-loop_NTPase"/>
</dbReference>
<comment type="caution">
    <text evidence="5">The sequence shown here is derived from an EMBL/GenBank/DDBJ whole genome shotgun (WGS) entry which is preliminary data.</text>
</comment>
<dbReference type="Proteomes" id="UP001232245">
    <property type="component" value="Unassembled WGS sequence"/>
</dbReference>
<dbReference type="Pfam" id="PF00005">
    <property type="entry name" value="ABC_tran"/>
    <property type="match status" value="1"/>
</dbReference>
<dbReference type="InterPro" id="IPR015854">
    <property type="entry name" value="ABC_transpr_LolD-like"/>
</dbReference>
<keyword evidence="3 5" id="KW-0067">ATP-binding</keyword>
<evidence type="ECO:0000313" key="6">
    <source>
        <dbReference type="Proteomes" id="UP001232245"/>
    </source>
</evidence>
<dbReference type="PROSITE" id="PS50893">
    <property type="entry name" value="ABC_TRANSPORTER_2"/>
    <property type="match status" value="1"/>
</dbReference>
<dbReference type="PROSITE" id="PS00211">
    <property type="entry name" value="ABC_TRANSPORTER_1"/>
    <property type="match status" value="1"/>
</dbReference>
<reference evidence="5 6" key="1">
    <citation type="submission" date="2023-07" db="EMBL/GenBank/DDBJ databases">
        <title>Genomic Encyclopedia of Type Strains, Phase IV (KMG-IV): sequencing the most valuable type-strain genomes for metagenomic binning, comparative biology and taxonomic classification.</title>
        <authorList>
            <person name="Goeker M."/>
        </authorList>
    </citation>
    <scope>NUCLEOTIDE SEQUENCE [LARGE SCALE GENOMIC DNA]</scope>
    <source>
        <strain evidence="5 6">DSM 17723</strain>
    </source>
</reference>
<dbReference type="InterPro" id="IPR003593">
    <property type="entry name" value="AAA+_ATPase"/>
</dbReference>
<dbReference type="InterPro" id="IPR017871">
    <property type="entry name" value="ABC_transporter-like_CS"/>
</dbReference>
<dbReference type="GO" id="GO:0005524">
    <property type="term" value="F:ATP binding"/>
    <property type="evidence" value="ECO:0007669"/>
    <property type="project" value="UniProtKB-KW"/>
</dbReference>
<dbReference type="EMBL" id="JAUSTZ010000005">
    <property type="protein sequence ID" value="MDQ0226415.1"/>
    <property type="molecule type" value="Genomic_DNA"/>
</dbReference>
<dbReference type="PANTHER" id="PTHR24220:SF86">
    <property type="entry name" value="ABC TRANSPORTER ABCH.1"/>
    <property type="match status" value="1"/>
</dbReference>
<name>A0ABT9Z572_9BACI</name>
<dbReference type="SUPFAM" id="SSF52540">
    <property type="entry name" value="P-loop containing nucleoside triphosphate hydrolases"/>
    <property type="match status" value="1"/>
</dbReference>
<dbReference type="RefSeq" id="WP_095300451.1">
    <property type="nucleotide sequence ID" value="NZ_CADEPK010000033.1"/>
</dbReference>
<evidence type="ECO:0000259" key="4">
    <source>
        <dbReference type="PROSITE" id="PS50893"/>
    </source>
</evidence>
<dbReference type="SMART" id="SM00382">
    <property type="entry name" value="AAA"/>
    <property type="match status" value="1"/>
</dbReference>
<proteinExistence type="predicted"/>
<protein>
    <submittedName>
        <fullName evidence="5">ABC transport system ATP-binding protein</fullName>
    </submittedName>
</protein>
<keyword evidence="6" id="KW-1185">Reference proteome</keyword>
<accession>A0ABT9Z572</accession>
<dbReference type="CDD" id="cd03255">
    <property type="entry name" value="ABC_MJ0796_LolCDE_FtsE"/>
    <property type="match status" value="1"/>
</dbReference>
<dbReference type="InterPro" id="IPR017911">
    <property type="entry name" value="MacB-like_ATP-bd"/>
</dbReference>
<dbReference type="PANTHER" id="PTHR24220">
    <property type="entry name" value="IMPORT ATP-BINDING PROTEIN"/>
    <property type="match status" value="1"/>
</dbReference>
<evidence type="ECO:0000256" key="1">
    <source>
        <dbReference type="ARBA" id="ARBA00022448"/>
    </source>
</evidence>
<organism evidence="5 6">
    <name type="scientific">Metabacillus niabensis</name>
    <dbReference type="NCBI Taxonomy" id="324854"/>
    <lineage>
        <taxon>Bacteria</taxon>
        <taxon>Bacillati</taxon>
        <taxon>Bacillota</taxon>
        <taxon>Bacilli</taxon>
        <taxon>Bacillales</taxon>
        <taxon>Bacillaceae</taxon>
        <taxon>Metabacillus</taxon>
    </lineage>
</organism>
<sequence length="240" mass="26532">MNNYLLEANELSKTYKMGKVDVPALKNVSFTIEKGSFTAIIGTSGSGKSTLLNLLGMIDNPTSGSLSFNGTQISQLTNKQQTKMRAEQIGFIFQSFHLVPVMNVLDNVALQLYFSRSDKKRRKEAAIHALQSVGLGSHLHHYPADLSGGQRQRVSIARAIAKNPEVILADEPTGSLDSKSGAEVIDIFKQLHKQGKTIIIVTHDLEIASIANQQLILRDGELKETRTSKIQELRQYYYSS</sequence>
<gene>
    <name evidence="5" type="ORF">J2S02_002760</name>
</gene>